<dbReference type="GO" id="GO:0043709">
    <property type="term" value="P:cell adhesion involved in single-species biofilm formation"/>
    <property type="evidence" value="ECO:0007669"/>
    <property type="project" value="TreeGrafter"/>
</dbReference>
<accession>A0A4T0V6G8</accession>
<keyword evidence="3" id="KW-0175">Coiled coil</keyword>
<organism evidence="5 6">
    <name type="scientific">Crenobacter intestini</name>
    <dbReference type="NCBI Taxonomy" id="2563443"/>
    <lineage>
        <taxon>Bacteria</taxon>
        <taxon>Pseudomonadati</taxon>
        <taxon>Pseudomonadota</taxon>
        <taxon>Betaproteobacteria</taxon>
        <taxon>Neisseriales</taxon>
        <taxon>Neisseriaceae</taxon>
        <taxon>Crenobacter</taxon>
    </lineage>
</organism>
<dbReference type="CDD" id="cd01949">
    <property type="entry name" value="GGDEF"/>
    <property type="match status" value="1"/>
</dbReference>
<dbReference type="InterPro" id="IPR043128">
    <property type="entry name" value="Rev_trsase/Diguanyl_cyclase"/>
</dbReference>
<dbReference type="Proteomes" id="UP000308891">
    <property type="component" value="Unassembled WGS sequence"/>
</dbReference>
<evidence type="ECO:0000256" key="2">
    <source>
        <dbReference type="ARBA" id="ARBA00034247"/>
    </source>
</evidence>
<dbReference type="SMART" id="SM00267">
    <property type="entry name" value="GGDEF"/>
    <property type="match status" value="1"/>
</dbReference>
<dbReference type="GO" id="GO:0052621">
    <property type="term" value="F:diguanylate cyclase activity"/>
    <property type="evidence" value="ECO:0007669"/>
    <property type="project" value="UniProtKB-EC"/>
</dbReference>
<dbReference type="FunFam" id="3.30.70.270:FF:000001">
    <property type="entry name" value="Diguanylate cyclase domain protein"/>
    <property type="match status" value="1"/>
</dbReference>
<evidence type="ECO:0000256" key="1">
    <source>
        <dbReference type="ARBA" id="ARBA00012528"/>
    </source>
</evidence>
<gene>
    <name evidence="5" type="ORF">E5K04_01010</name>
</gene>
<dbReference type="Gene3D" id="3.30.70.270">
    <property type="match status" value="1"/>
</dbReference>
<dbReference type="InterPro" id="IPR029787">
    <property type="entry name" value="Nucleotide_cyclase"/>
</dbReference>
<evidence type="ECO:0000256" key="3">
    <source>
        <dbReference type="SAM" id="Coils"/>
    </source>
</evidence>
<protein>
    <recommendedName>
        <fullName evidence="1">diguanylate cyclase</fullName>
        <ecNumber evidence="1">2.7.7.65</ecNumber>
    </recommendedName>
</protein>
<dbReference type="NCBIfam" id="NF038266">
    <property type="entry name" value="diguan_SiaD"/>
    <property type="match status" value="1"/>
</dbReference>
<dbReference type="InterPro" id="IPR000160">
    <property type="entry name" value="GGDEF_dom"/>
</dbReference>
<evidence type="ECO:0000313" key="6">
    <source>
        <dbReference type="Proteomes" id="UP000308891"/>
    </source>
</evidence>
<dbReference type="InterPro" id="IPR050469">
    <property type="entry name" value="Diguanylate_Cyclase"/>
</dbReference>
<dbReference type="OrthoDB" id="8522032at2"/>
<keyword evidence="6" id="KW-1185">Reference proteome</keyword>
<dbReference type="RefSeq" id="WP_136551038.1">
    <property type="nucleotide sequence ID" value="NZ_STGJ01000001.1"/>
</dbReference>
<dbReference type="NCBIfam" id="TIGR00254">
    <property type="entry name" value="GGDEF"/>
    <property type="match status" value="1"/>
</dbReference>
<reference evidence="5 6" key="1">
    <citation type="submission" date="2019-04" db="EMBL/GenBank/DDBJ databases">
        <title>Crenobacter sp. nov.</title>
        <authorList>
            <person name="Shi S."/>
        </authorList>
    </citation>
    <scope>NUCLEOTIDE SEQUENCE [LARGE SCALE GENOMIC DNA]</scope>
    <source>
        <strain evidence="5 6">GY 70310</strain>
    </source>
</reference>
<name>A0A4T0V6G8_9NEIS</name>
<comment type="caution">
    <text evidence="5">The sequence shown here is derived from an EMBL/GenBank/DDBJ whole genome shotgun (WGS) entry which is preliminary data.</text>
</comment>
<dbReference type="EC" id="2.7.7.65" evidence="1"/>
<dbReference type="Pfam" id="PF00990">
    <property type="entry name" value="GGDEF"/>
    <property type="match status" value="1"/>
</dbReference>
<feature type="coiled-coil region" evidence="3">
    <location>
        <begin position="73"/>
        <end position="100"/>
    </location>
</feature>
<dbReference type="PANTHER" id="PTHR45138:SF9">
    <property type="entry name" value="DIGUANYLATE CYCLASE DGCM-RELATED"/>
    <property type="match status" value="1"/>
</dbReference>
<dbReference type="PROSITE" id="PS50887">
    <property type="entry name" value="GGDEF"/>
    <property type="match status" value="1"/>
</dbReference>
<feature type="domain" description="GGDEF" evidence="4">
    <location>
        <begin position="128"/>
        <end position="259"/>
    </location>
</feature>
<dbReference type="GO" id="GO:0005886">
    <property type="term" value="C:plasma membrane"/>
    <property type="evidence" value="ECO:0007669"/>
    <property type="project" value="TreeGrafter"/>
</dbReference>
<evidence type="ECO:0000259" key="4">
    <source>
        <dbReference type="PROSITE" id="PS50887"/>
    </source>
</evidence>
<dbReference type="EMBL" id="STGJ01000001">
    <property type="protein sequence ID" value="TIC87027.1"/>
    <property type="molecule type" value="Genomic_DNA"/>
</dbReference>
<sequence length="259" mass="29092">MSDLLDTRIAALLADPQWQDHPLHDALAELYRRYGEHAHALERLTRIADRYQSAERERGMGYADRYERQLRQLTRLLRISDRYQKSLQELNDELREQSERDELTGLYNRRYMYCRIEAELQRLARGGEPFCIALGDVDHFKRINDGWGHGAGDEALRLVACTLEGRIRASDLCARWGGEEFLLLMPQTALAGALTLVESLRVALKALAPAPDGALPAMTMSFGVAQAHAGQTLTQLLAGADRAMYGAKRAGRDRVAVDA</sequence>
<proteinExistence type="predicted"/>
<dbReference type="PANTHER" id="PTHR45138">
    <property type="entry name" value="REGULATORY COMPONENTS OF SENSORY TRANSDUCTION SYSTEM"/>
    <property type="match status" value="1"/>
</dbReference>
<dbReference type="GO" id="GO:1902201">
    <property type="term" value="P:negative regulation of bacterial-type flagellum-dependent cell motility"/>
    <property type="evidence" value="ECO:0007669"/>
    <property type="project" value="TreeGrafter"/>
</dbReference>
<dbReference type="AlphaFoldDB" id="A0A4T0V6G8"/>
<comment type="catalytic activity">
    <reaction evidence="2">
        <text>2 GTP = 3',3'-c-di-GMP + 2 diphosphate</text>
        <dbReference type="Rhea" id="RHEA:24898"/>
        <dbReference type="ChEBI" id="CHEBI:33019"/>
        <dbReference type="ChEBI" id="CHEBI:37565"/>
        <dbReference type="ChEBI" id="CHEBI:58805"/>
        <dbReference type="EC" id="2.7.7.65"/>
    </reaction>
</comment>
<evidence type="ECO:0000313" key="5">
    <source>
        <dbReference type="EMBL" id="TIC87027.1"/>
    </source>
</evidence>
<dbReference type="SUPFAM" id="SSF55073">
    <property type="entry name" value="Nucleotide cyclase"/>
    <property type="match status" value="1"/>
</dbReference>